<evidence type="ECO:0000259" key="2">
    <source>
        <dbReference type="PROSITE" id="PS51352"/>
    </source>
</evidence>
<dbReference type="RefSeq" id="WP_180550671.1">
    <property type="nucleotide sequence ID" value="NZ_JACCKX010000001.1"/>
</dbReference>
<dbReference type="SUPFAM" id="SSF52833">
    <property type="entry name" value="Thioredoxin-like"/>
    <property type="match status" value="1"/>
</dbReference>
<name>A0A853IY78_9BURK</name>
<dbReference type="AlphaFoldDB" id="A0A853IY78"/>
<dbReference type="Pfam" id="PF00578">
    <property type="entry name" value="AhpC-TSA"/>
    <property type="match status" value="1"/>
</dbReference>
<dbReference type="InterPro" id="IPR000866">
    <property type="entry name" value="AhpC/TSA"/>
</dbReference>
<organism evidence="3 4">
    <name type="scientific">Ottowia beijingensis</name>
    <dbReference type="NCBI Taxonomy" id="1207057"/>
    <lineage>
        <taxon>Bacteria</taxon>
        <taxon>Pseudomonadati</taxon>
        <taxon>Pseudomonadota</taxon>
        <taxon>Betaproteobacteria</taxon>
        <taxon>Burkholderiales</taxon>
        <taxon>Comamonadaceae</taxon>
        <taxon>Ottowia</taxon>
    </lineage>
</organism>
<gene>
    <name evidence="3" type="ORF">H0I39_12215</name>
</gene>
<dbReference type="InterPro" id="IPR036249">
    <property type="entry name" value="Thioredoxin-like_sf"/>
</dbReference>
<keyword evidence="4" id="KW-1185">Reference proteome</keyword>
<evidence type="ECO:0000313" key="4">
    <source>
        <dbReference type="Proteomes" id="UP000589716"/>
    </source>
</evidence>
<feature type="domain" description="Thioredoxin" evidence="2">
    <location>
        <begin position="27"/>
        <end position="182"/>
    </location>
</feature>
<dbReference type="Proteomes" id="UP000589716">
    <property type="component" value="Unassembled WGS sequence"/>
</dbReference>
<keyword evidence="1" id="KW-0732">Signal</keyword>
<dbReference type="GO" id="GO:0016491">
    <property type="term" value="F:oxidoreductase activity"/>
    <property type="evidence" value="ECO:0007669"/>
    <property type="project" value="InterPro"/>
</dbReference>
<feature type="signal peptide" evidence="1">
    <location>
        <begin position="1"/>
        <end position="26"/>
    </location>
</feature>
<dbReference type="InterPro" id="IPR006311">
    <property type="entry name" value="TAT_signal"/>
</dbReference>
<dbReference type="EMBL" id="JACCKX010000001">
    <property type="protein sequence ID" value="NZA02328.1"/>
    <property type="molecule type" value="Genomic_DNA"/>
</dbReference>
<dbReference type="PROSITE" id="PS51352">
    <property type="entry name" value="THIOREDOXIN_2"/>
    <property type="match status" value="1"/>
</dbReference>
<evidence type="ECO:0000256" key="1">
    <source>
        <dbReference type="SAM" id="SignalP"/>
    </source>
</evidence>
<dbReference type="InterPro" id="IPR013766">
    <property type="entry name" value="Thioredoxin_domain"/>
</dbReference>
<dbReference type="Gene3D" id="3.40.30.10">
    <property type="entry name" value="Glutaredoxin"/>
    <property type="match status" value="1"/>
</dbReference>
<sequence>MTALHRRTLLSTAALLALGAHLPARAARVGQPAPDFSLPDTSGKTVRLADFRGQFVVLEWTNPGCPFVRKHYESGNMGATQKLAREQGLVWLAINSTETMSGDYLEPPKLADWVKQRQGTPTAVLMDPEGSTGRAYDAKVTPHLYIVDPQGTLVYAGGIDSIPSARVSDIEKATNYVKAALGDIAAKRQIAQAVTKPYGCVIKYKT</sequence>
<dbReference type="PROSITE" id="PS51318">
    <property type="entry name" value="TAT"/>
    <property type="match status" value="1"/>
</dbReference>
<proteinExistence type="predicted"/>
<reference evidence="3 4" key="1">
    <citation type="submission" date="2020-07" db="EMBL/GenBank/DDBJ databases">
        <authorList>
            <person name="Maaloum M."/>
        </authorList>
    </citation>
    <scope>NUCLEOTIDE SEQUENCE [LARGE SCALE GENOMIC DNA]</scope>
    <source>
        <strain evidence="3 4">GCS-AN-3</strain>
    </source>
</reference>
<comment type="caution">
    <text evidence="3">The sequence shown here is derived from an EMBL/GenBank/DDBJ whole genome shotgun (WGS) entry which is preliminary data.</text>
</comment>
<feature type="chain" id="PRO_5032936159" evidence="1">
    <location>
        <begin position="27"/>
        <end position="206"/>
    </location>
</feature>
<dbReference type="PANTHER" id="PTHR43640:SF1">
    <property type="entry name" value="THIOREDOXIN-DEPENDENT PEROXIREDOXIN"/>
    <property type="match status" value="1"/>
</dbReference>
<protein>
    <submittedName>
        <fullName evidence="3">Redoxin domain-containing protein</fullName>
    </submittedName>
</protein>
<evidence type="ECO:0000313" key="3">
    <source>
        <dbReference type="EMBL" id="NZA02328.1"/>
    </source>
</evidence>
<dbReference type="PANTHER" id="PTHR43640">
    <property type="entry name" value="OS07G0260300 PROTEIN"/>
    <property type="match status" value="1"/>
</dbReference>
<dbReference type="GO" id="GO:0016209">
    <property type="term" value="F:antioxidant activity"/>
    <property type="evidence" value="ECO:0007669"/>
    <property type="project" value="InterPro"/>
</dbReference>
<dbReference type="InterPro" id="IPR047262">
    <property type="entry name" value="PRX-like1"/>
</dbReference>
<accession>A0A853IY78</accession>